<feature type="active site" description="Proton acceptor" evidence="4">
    <location>
        <position position="70"/>
    </location>
</feature>
<reference evidence="5 6" key="1">
    <citation type="submission" date="2015-07" db="EMBL/GenBank/DDBJ databases">
        <authorList>
            <person name="Noorani M."/>
        </authorList>
    </citation>
    <scope>NUCLEOTIDE SEQUENCE [LARGE SCALE GENOMIC DNA]</scope>
    <source>
        <strain evidence="5 6">KCTC 42284</strain>
    </source>
</reference>
<feature type="site" description="Important for substrate specificity" evidence="4">
    <location>
        <position position="154"/>
    </location>
</feature>
<keyword evidence="2 4" id="KW-0378">Hydrolase</keyword>
<dbReference type="KEGG" id="wma:WM2015_588"/>
<dbReference type="EC" id="3.6.1.9" evidence="4"/>
<dbReference type="GO" id="GO:0009117">
    <property type="term" value="P:nucleotide metabolic process"/>
    <property type="evidence" value="ECO:0007669"/>
    <property type="project" value="UniProtKB-KW"/>
</dbReference>
<dbReference type="OrthoDB" id="9807767at2"/>
<evidence type="ECO:0000256" key="3">
    <source>
        <dbReference type="ARBA" id="ARBA00023080"/>
    </source>
</evidence>
<evidence type="ECO:0000313" key="5">
    <source>
        <dbReference type="EMBL" id="AKS40970.1"/>
    </source>
</evidence>
<dbReference type="SUPFAM" id="SSF52972">
    <property type="entry name" value="ITPase-like"/>
    <property type="match status" value="1"/>
</dbReference>
<dbReference type="CDD" id="cd00555">
    <property type="entry name" value="Maf"/>
    <property type="match status" value="1"/>
</dbReference>
<comment type="catalytic activity">
    <reaction evidence="4">
        <text>UTP + H2O = UMP + diphosphate + H(+)</text>
        <dbReference type="Rhea" id="RHEA:29395"/>
        <dbReference type="ChEBI" id="CHEBI:15377"/>
        <dbReference type="ChEBI" id="CHEBI:15378"/>
        <dbReference type="ChEBI" id="CHEBI:33019"/>
        <dbReference type="ChEBI" id="CHEBI:46398"/>
        <dbReference type="ChEBI" id="CHEBI:57865"/>
        <dbReference type="EC" id="3.6.1.9"/>
    </reaction>
</comment>
<evidence type="ECO:0000256" key="2">
    <source>
        <dbReference type="ARBA" id="ARBA00022801"/>
    </source>
</evidence>
<dbReference type="GO" id="GO:0036218">
    <property type="term" value="F:dTTP diphosphatase activity"/>
    <property type="evidence" value="ECO:0007669"/>
    <property type="project" value="RHEA"/>
</dbReference>
<dbReference type="InterPro" id="IPR003697">
    <property type="entry name" value="Maf-like"/>
</dbReference>
<dbReference type="PIRSF" id="PIRSF006305">
    <property type="entry name" value="Maf"/>
    <property type="match status" value="1"/>
</dbReference>
<evidence type="ECO:0000256" key="1">
    <source>
        <dbReference type="ARBA" id="ARBA00001968"/>
    </source>
</evidence>
<dbReference type="EMBL" id="CP012154">
    <property type="protein sequence ID" value="AKS40970.1"/>
    <property type="molecule type" value="Genomic_DNA"/>
</dbReference>
<dbReference type="InterPro" id="IPR029001">
    <property type="entry name" value="ITPase-like_fam"/>
</dbReference>
<keyword evidence="6" id="KW-1185">Reference proteome</keyword>
<dbReference type="NCBIfam" id="TIGR00172">
    <property type="entry name" value="maf"/>
    <property type="match status" value="1"/>
</dbReference>
<gene>
    <name evidence="5" type="ORF">WM2015_588</name>
</gene>
<comment type="function">
    <text evidence="4">Nucleoside triphosphate pyrophosphatase that hydrolyzes dTTP and UTP. May have a dual role in cell division arrest and in preventing the incorporation of modified nucleotides into cellular nucleic acids.</text>
</comment>
<name>A0A0K0XTI7_9GAMM</name>
<comment type="catalytic activity">
    <reaction evidence="4">
        <text>dTTP + H2O = dTMP + diphosphate + H(+)</text>
        <dbReference type="Rhea" id="RHEA:28534"/>
        <dbReference type="ChEBI" id="CHEBI:15377"/>
        <dbReference type="ChEBI" id="CHEBI:15378"/>
        <dbReference type="ChEBI" id="CHEBI:33019"/>
        <dbReference type="ChEBI" id="CHEBI:37568"/>
        <dbReference type="ChEBI" id="CHEBI:63528"/>
        <dbReference type="EC" id="3.6.1.9"/>
    </reaction>
</comment>
<feature type="site" description="Important for substrate specificity" evidence="4">
    <location>
        <position position="71"/>
    </location>
</feature>
<protein>
    <recommendedName>
        <fullName evidence="4">dTTP/UTP pyrophosphatase</fullName>
        <shortName evidence="4">dTTPase/UTPase</shortName>
        <ecNumber evidence="4">3.6.1.9</ecNumber>
    </recommendedName>
    <alternativeName>
        <fullName evidence="4">Nucleoside triphosphate pyrophosphatase</fullName>
    </alternativeName>
    <alternativeName>
        <fullName evidence="4">Nucleotide pyrophosphatase</fullName>
        <shortName evidence="4">Nucleotide PPase</shortName>
    </alternativeName>
</protein>
<keyword evidence="3 4" id="KW-0546">Nucleotide metabolism</keyword>
<comment type="cofactor">
    <cofactor evidence="1 4">
        <name>a divalent metal cation</name>
        <dbReference type="ChEBI" id="CHEBI:60240"/>
    </cofactor>
</comment>
<feature type="site" description="Important for substrate specificity" evidence="4">
    <location>
        <position position="13"/>
    </location>
</feature>
<dbReference type="PANTHER" id="PTHR43213:SF5">
    <property type="entry name" value="BIFUNCTIONAL DTTP_UTP PYROPHOSPHATASE_METHYLTRANSFERASE PROTEIN-RELATED"/>
    <property type="match status" value="1"/>
</dbReference>
<dbReference type="GO" id="GO:0005737">
    <property type="term" value="C:cytoplasm"/>
    <property type="evidence" value="ECO:0007669"/>
    <property type="project" value="UniProtKB-SubCell"/>
</dbReference>
<dbReference type="AlphaFoldDB" id="A0A0K0XTI7"/>
<sequence length="191" mass="20405">MAADLILASGSPRRRELLSGFGLLFEVQAAEIDESVHPGEAARRYVQRMALEKAAAVARRQPDRAVLAADTSVVIDGRILGKPGTPEAARAMLEQLSGRAHQVMSAVALLVPGREPVEALSVTDVRFAELPAAWIERYVASGDPLDKAGAYGIQNDAGHWVRRIDGSYSGVVGLPLFETGELLRAAGLLRI</sequence>
<dbReference type="Pfam" id="PF02545">
    <property type="entry name" value="Maf"/>
    <property type="match status" value="1"/>
</dbReference>
<dbReference type="PATRIC" id="fig|1579979.3.peg.593"/>
<comment type="caution">
    <text evidence="4">Lacks conserved residue(s) required for the propagation of feature annotation.</text>
</comment>
<dbReference type="STRING" id="1579979.WM2015_588"/>
<evidence type="ECO:0000256" key="4">
    <source>
        <dbReference type="HAMAP-Rule" id="MF_00528"/>
    </source>
</evidence>
<dbReference type="Gene3D" id="3.90.950.10">
    <property type="match status" value="1"/>
</dbReference>
<keyword evidence="4" id="KW-0963">Cytoplasm</keyword>
<dbReference type="GO" id="GO:0036221">
    <property type="term" value="F:UTP diphosphatase activity"/>
    <property type="evidence" value="ECO:0007669"/>
    <property type="project" value="RHEA"/>
</dbReference>
<organism evidence="5 6">
    <name type="scientific">Wenzhouxiangella marina</name>
    <dbReference type="NCBI Taxonomy" id="1579979"/>
    <lineage>
        <taxon>Bacteria</taxon>
        <taxon>Pseudomonadati</taxon>
        <taxon>Pseudomonadota</taxon>
        <taxon>Gammaproteobacteria</taxon>
        <taxon>Chromatiales</taxon>
        <taxon>Wenzhouxiangellaceae</taxon>
        <taxon>Wenzhouxiangella</taxon>
    </lineage>
</organism>
<dbReference type="Proteomes" id="UP000066624">
    <property type="component" value="Chromosome"/>
</dbReference>
<comment type="subcellular location">
    <subcellularLocation>
        <location evidence="4">Cytoplasm</location>
    </subcellularLocation>
</comment>
<proteinExistence type="inferred from homology"/>
<evidence type="ECO:0000313" key="6">
    <source>
        <dbReference type="Proteomes" id="UP000066624"/>
    </source>
</evidence>
<dbReference type="PANTHER" id="PTHR43213">
    <property type="entry name" value="BIFUNCTIONAL DTTP/UTP PYROPHOSPHATASE/METHYLTRANSFERASE PROTEIN-RELATED"/>
    <property type="match status" value="1"/>
</dbReference>
<comment type="similarity">
    <text evidence="4">Belongs to the Maf family. YhdE subfamily.</text>
</comment>
<accession>A0A0K0XTI7</accession>
<dbReference type="HAMAP" id="MF_00528">
    <property type="entry name" value="Maf"/>
    <property type="match status" value="1"/>
</dbReference>